<feature type="domain" description="CNH" evidence="6">
    <location>
        <begin position="15"/>
        <end position="352"/>
    </location>
</feature>
<sequence length="1046" mass="116305">MAPFLPPKVAIRGVKERIESLLVQGDRLYVGTALGNLNVYSIDEDHTDEEDISALVETKKNLTRRAIEQLGFVKDINSLVVLSESTVTLFPLPAFTPPTPLSKAKAAFSFAIHSVIQHIAPDGKILRPGSGDFDKVKPVPTLVTFLVVGCRRKLVIYSWKDGEAQDAKEVVLPHSPRFMAFYGDKAICLAYSPTEYALYSMENSSLTEITTPLSGVAAVTGASAFSGLSSYMTLGLGSKAKPCVAKISDEEVLIAKDNSGFFIAFDGKLARNSTVDWPAPPEELAYVKPYIFATLPPGSVPMPSDNSSTTVVSGPSFIQTPVIQIRSAISLSPVQTLPFPFEPSAPSPPSSTHIIRLMTSSPSSKSPLLLVTTPTDRNLAASEGSSIWLFRMKSWAEQVDELVEAGSYPEALALLDTIDQALLTDKDKRRALIRALNAVSQFQSAKYDDAINTFIDLEINPAKVVALYPDTVAGRLSVPREDWIPLFGGPAKKAEEAANVAIGASGSGSSKDDLHEGTTSAPQNLSPSETLERITAPLGSVRDKLRTGLDAIMPTGPKDDDTASIRSVKRRDKPEKPDDYRRSVETLLRYLSDRRPKVAGALATVNITPSQAPQLSPLSEASVEDLFTLPNASLSSLTPDQLLRFAQIVDTALFKSYLVIRPGLLGPLCRVENWCEVSEVEEVLRAREKFTELIYLYNGKKMHAKALNLLRQLSNKESDVTDKLMPSINYLQRLGPEYLDLIFESSRWIFAQDRDTAFQIFTSEEVELPRQRVADFLESIDPEICAHYLEYLIHERAEEDPTYHDRLAQVYLSMTVRSKKRGDQEKWKASYAKLLDFVDTTSHYRVDRLFGQLPTEDLFEARALLLGRLGRHEHALETYVYRLQDYLKAEGYCKRIYQPGTDTANIFLILLRIYLRPSARTSSNLLTPALELISRHSPRIDAVETLQLLPPLVTAEDVRTFLLEALRAPIFDTRVIRDVSKSRNEQIVRKLMRLETRRVRVTDSRICPQCHKRLGNSVIAVHSPGGEVTHYQCREAFSKKLIDTRH</sequence>
<dbReference type="Pfam" id="PF10366">
    <property type="entry name" value="Vps39_1"/>
    <property type="match status" value="1"/>
</dbReference>
<dbReference type="Proteomes" id="UP000027265">
    <property type="component" value="Unassembled WGS sequence"/>
</dbReference>
<dbReference type="InParanoid" id="A0A067Q128"/>
<evidence type="ECO:0000256" key="2">
    <source>
        <dbReference type="ARBA" id="ARBA00023136"/>
    </source>
</evidence>
<dbReference type="PROSITE" id="PS50236">
    <property type="entry name" value="CHCR"/>
    <property type="match status" value="1"/>
</dbReference>
<comment type="subcellular location">
    <subcellularLocation>
        <location evidence="1">Endomembrane system</location>
        <topology evidence="1">Peripheral membrane protein</topology>
    </subcellularLocation>
</comment>
<proteinExistence type="inferred from homology"/>
<name>A0A067Q128_9AGAM</name>
<dbReference type="GO" id="GO:0012505">
    <property type="term" value="C:endomembrane system"/>
    <property type="evidence" value="ECO:0007669"/>
    <property type="project" value="UniProtKB-SubCell"/>
</dbReference>
<dbReference type="GO" id="GO:0006914">
    <property type="term" value="P:autophagy"/>
    <property type="evidence" value="ECO:0007669"/>
    <property type="project" value="TreeGrafter"/>
</dbReference>
<comment type="similarity">
    <text evidence="3">Belongs to the VAM6/VPS39 family.</text>
</comment>
<dbReference type="OrthoDB" id="5325112at2759"/>
<dbReference type="AlphaFoldDB" id="A0A067Q128"/>
<evidence type="ECO:0000256" key="3">
    <source>
        <dbReference type="ARBA" id="ARBA00038201"/>
    </source>
</evidence>
<feature type="repeat" description="CHCR" evidence="4">
    <location>
        <begin position="760"/>
        <end position="919"/>
    </location>
</feature>
<dbReference type="EMBL" id="KL197720">
    <property type="protein sequence ID" value="KDQ57202.1"/>
    <property type="molecule type" value="Genomic_DNA"/>
</dbReference>
<dbReference type="FunCoup" id="A0A067Q128">
    <property type="interactions" value="813"/>
</dbReference>
<keyword evidence="2" id="KW-0472">Membrane</keyword>
<evidence type="ECO:0000256" key="5">
    <source>
        <dbReference type="SAM" id="MobiDB-lite"/>
    </source>
</evidence>
<evidence type="ECO:0000256" key="1">
    <source>
        <dbReference type="ARBA" id="ARBA00004184"/>
    </source>
</evidence>
<dbReference type="InterPro" id="IPR001180">
    <property type="entry name" value="CNH_dom"/>
</dbReference>
<feature type="region of interest" description="Disordered" evidence="5">
    <location>
        <begin position="550"/>
        <end position="580"/>
    </location>
</feature>
<dbReference type="InterPro" id="IPR032914">
    <property type="entry name" value="Vam6/VPS39/TRAP1"/>
</dbReference>
<dbReference type="InterPro" id="IPR000547">
    <property type="entry name" value="Clathrin_H-chain/VPS_repeat"/>
</dbReference>
<dbReference type="STRING" id="933084.A0A067Q128"/>
<dbReference type="GO" id="GO:0006886">
    <property type="term" value="P:intracellular protein transport"/>
    <property type="evidence" value="ECO:0007669"/>
    <property type="project" value="UniProtKB-UniRule"/>
</dbReference>
<evidence type="ECO:0000256" key="4">
    <source>
        <dbReference type="PROSITE-ProRule" id="PRU01006"/>
    </source>
</evidence>
<dbReference type="PANTHER" id="PTHR12894">
    <property type="entry name" value="CNH DOMAIN CONTAINING"/>
    <property type="match status" value="1"/>
</dbReference>
<protein>
    <recommendedName>
        <fullName evidence="6">CNH domain-containing protein</fullName>
    </recommendedName>
</protein>
<gene>
    <name evidence="7" type="ORF">JAAARDRAFT_58670</name>
</gene>
<feature type="compositionally biased region" description="Polar residues" evidence="5">
    <location>
        <begin position="517"/>
        <end position="529"/>
    </location>
</feature>
<feature type="region of interest" description="Disordered" evidence="5">
    <location>
        <begin position="503"/>
        <end position="531"/>
    </location>
</feature>
<evidence type="ECO:0000313" key="7">
    <source>
        <dbReference type="EMBL" id="KDQ57202.1"/>
    </source>
</evidence>
<dbReference type="Pfam" id="PF00780">
    <property type="entry name" value="CNH"/>
    <property type="match status" value="1"/>
</dbReference>
<dbReference type="PROSITE" id="PS50219">
    <property type="entry name" value="CNH"/>
    <property type="match status" value="1"/>
</dbReference>
<dbReference type="InterPro" id="IPR019453">
    <property type="entry name" value="VPS39/TGFA1_Znf"/>
</dbReference>
<dbReference type="GO" id="GO:0000329">
    <property type="term" value="C:fungal-type vacuole membrane"/>
    <property type="evidence" value="ECO:0007669"/>
    <property type="project" value="TreeGrafter"/>
</dbReference>
<dbReference type="GO" id="GO:0034058">
    <property type="term" value="P:endosomal vesicle fusion"/>
    <property type="evidence" value="ECO:0007669"/>
    <property type="project" value="TreeGrafter"/>
</dbReference>
<organism evidence="7 8">
    <name type="scientific">Jaapia argillacea MUCL 33604</name>
    <dbReference type="NCBI Taxonomy" id="933084"/>
    <lineage>
        <taxon>Eukaryota</taxon>
        <taxon>Fungi</taxon>
        <taxon>Dikarya</taxon>
        <taxon>Basidiomycota</taxon>
        <taxon>Agaricomycotina</taxon>
        <taxon>Agaricomycetes</taxon>
        <taxon>Agaricomycetidae</taxon>
        <taxon>Jaapiales</taxon>
        <taxon>Jaapiaceae</taxon>
        <taxon>Jaapia</taxon>
    </lineage>
</organism>
<dbReference type="PANTHER" id="PTHR12894:SF49">
    <property type="entry name" value="VAM6_VPS39-LIKE PROTEIN"/>
    <property type="match status" value="1"/>
</dbReference>
<evidence type="ECO:0000313" key="8">
    <source>
        <dbReference type="Proteomes" id="UP000027265"/>
    </source>
</evidence>
<dbReference type="HOGENOM" id="CLU_004190_2_0_1"/>
<reference evidence="8" key="1">
    <citation type="journal article" date="2014" name="Proc. Natl. Acad. Sci. U.S.A.">
        <title>Extensive sampling of basidiomycete genomes demonstrates inadequacy of the white-rot/brown-rot paradigm for wood decay fungi.</title>
        <authorList>
            <person name="Riley R."/>
            <person name="Salamov A.A."/>
            <person name="Brown D.W."/>
            <person name="Nagy L.G."/>
            <person name="Floudas D."/>
            <person name="Held B.W."/>
            <person name="Levasseur A."/>
            <person name="Lombard V."/>
            <person name="Morin E."/>
            <person name="Otillar R."/>
            <person name="Lindquist E.A."/>
            <person name="Sun H."/>
            <person name="LaButti K.M."/>
            <person name="Schmutz J."/>
            <person name="Jabbour D."/>
            <person name="Luo H."/>
            <person name="Baker S.E."/>
            <person name="Pisabarro A.G."/>
            <person name="Walton J.D."/>
            <person name="Blanchette R.A."/>
            <person name="Henrissat B."/>
            <person name="Martin F."/>
            <person name="Cullen D."/>
            <person name="Hibbett D.S."/>
            <person name="Grigoriev I.V."/>
        </authorList>
    </citation>
    <scope>NUCLEOTIDE SEQUENCE [LARGE SCALE GENOMIC DNA]</scope>
    <source>
        <strain evidence="8">MUCL 33604</strain>
    </source>
</reference>
<dbReference type="Pfam" id="PF10367">
    <property type="entry name" value="zf-Vps39_C"/>
    <property type="match status" value="1"/>
</dbReference>
<evidence type="ECO:0000259" key="6">
    <source>
        <dbReference type="PROSITE" id="PS50219"/>
    </source>
</evidence>
<keyword evidence="8" id="KW-1185">Reference proteome</keyword>
<accession>A0A067Q128</accession>
<dbReference type="InterPro" id="IPR019452">
    <property type="entry name" value="VPS39/TGF_beta_rcpt-assoc_1"/>
</dbReference>